<dbReference type="PROSITE" id="PS00154">
    <property type="entry name" value="ATPASE_E1_E2"/>
    <property type="match status" value="1"/>
</dbReference>
<evidence type="ECO:0000256" key="10">
    <source>
        <dbReference type="SAM" id="Phobius"/>
    </source>
</evidence>
<evidence type="ECO:0000256" key="4">
    <source>
        <dbReference type="ARBA" id="ARBA00022692"/>
    </source>
</evidence>
<dbReference type="SUPFAM" id="SSF81665">
    <property type="entry name" value="Calcium ATPase, transmembrane domain M"/>
    <property type="match status" value="1"/>
</dbReference>
<dbReference type="InterPro" id="IPR044492">
    <property type="entry name" value="P_typ_ATPase_HD_dom"/>
</dbReference>
<dbReference type="GO" id="GO:0006883">
    <property type="term" value="P:intracellular sodium ion homeostasis"/>
    <property type="evidence" value="ECO:0007669"/>
    <property type="project" value="TreeGrafter"/>
</dbReference>
<dbReference type="Pfam" id="PF00690">
    <property type="entry name" value="Cation_ATPase_N"/>
    <property type="match status" value="1"/>
</dbReference>
<dbReference type="SFLD" id="SFLDG00002">
    <property type="entry name" value="C1.7:_P-type_atpase_like"/>
    <property type="match status" value="1"/>
</dbReference>
<comment type="similarity">
    <text evidence="2">Belongs to the cation transport ATPase (P-type) (TC 3.A.3) family. Type IIA subfamily.</text>
</comment>
<proteinExistence type="inferred from homology"/>
<feature type="transmembrane region" description="Helical" evidence="10">
    <location>
        <begin position="773"/>
        <end position="796"/>
    </location>
</feature>
<dbReference type="InterPro" id="IPR001757">
    <property type="entry name" value="P_typ_ATPase"/>
</dbReference>
<dbReference type="Proteomes" id="UP000199283">
    <property type="component" value="Unassembled WGS sequence"/>
</dbReference>
<evidence type="ECO:0000259" key="11">
    <source>
        <dbReference type="SMART" id="SM00831"/>
    </source>
</evidence>
<protein>
    <submittedName>
        <fullName evidence="12">ATPase, P-type (Transporting), HAD superfamily, subfamily IC</fullName>
    </submittedName>
</protein>
<dbReference type="NCBIfam" id="TIGR01494">
    <property type="entry name" value="ATPase_P-type"/>
    <property type="match status" value="2"/>
</dbReference>
<feature type="transmembrane region" description="Helical" evidence="10">
    <location>
        <begin position="73"/>
        <end position="94"/>
    </location>
</feature>
<sequence length="910" mass="96351">MTKQTPAEPIRIATNGADAPAGSPLTEPFTLTVDDVLISLGASRTGLSESEAIDRLQRHGPNRLPSSARRNPFLRFLAHFNNVLIYVLLAAAITTASLQHYIDTSVILAVVIANAIIGYIQEDRAEKAMDAIRDMLAPQTTVLRDGERRAIDTADVVPGDLVLLEPGERAPADLRLIEATGLFIDEAILTGESVPVEKSVDALARATPIGDRTCMAYSGTLVTNGTGRGVVVATAENTEIGRIGGLISRVQTLTTPLVAQMDVLARWLTILILLIASVLLAYGYFVGQLPFDEIFMNVVGLSVAAIPEGLPAVMTIALSVGVRAMARRNAIIRHLPAIETLGSVSVICTDKTGTLTRNEMMVVTALTQAGLFAIEGHGYDPTGAIHPSPASNTLAELGRAAALCNDAALRLSGSTWQSIGDPMEGALLAFSAKTEVDISGWSRRDEIPFDAVHRYMAVLVEAPDGRHSIMVKGAPERVLAMCKTQRGDGADVPLDQDYWQGEAHLIASKGQRVLAFAMRDATVDGFGSDQPDGEFTLIGLVGMIDPPRPEAIGAIEECHAAGITVKMITGDHAGTASAIGQQIGLRNPTSVLTGADLDARSDADLAQAVLDTNIFARTSPENKLRLVTVLQAHGLTVAMTGDGVNDAPALKRADVGIAMGVKGSDAAKETAVLVLADDNFASIAAAVSEGRTVYDNLRKTIGFELPTSFGEAGAITIALILGLALPVSPLQVLWINLITGITLGLALAFEPTEPGTMQRPPRARETPLLDATLGWHIVLVSVLFVLAVFGIGAYATAKGYPHALSQTLAMNLLVVLEIFHLFFIRNIFGTSLTWASAKGTRVIWTCLALIVPAQFIVTYWSAAQQVFGTRAVSVVDGSVIIAIGVAFFAILEAEKQIRLSLSSRAGPVHE</sequence>
<dbReference type="InterPro" id="IPR023214">
    <property type="entry name" value="HAD_sf"/>
</dbReference>
<feature type="transmembrane region" description="Helical" evidence="10">
    <location>
        <begin position="840"/>
        <end position="860"/>
    </location>
</feature>
<dbReference type="InterPro" id="IPR004014">
    <property type="entry name" value="ATPase_P-typ_cation-transptr_N"/>
</dbReference>
<gene>
    <name evidence="12" type="ORF">SAMN04488526_2611</name>
</gene>
<keyword evidence="5" id="KW-0547">Nucleotide-binding</keyword>
<dbReference type="GO" id="GO:0005886">
    <property type="term" value="C:plasma membrane"/>
    <property type="evidence" value="ECO:0007669"/>
    <property type="project" value="UniProtKB-SubCell"/>
</dbReference>
<dbReference type="Gene3D" id="2.70.150.10">
    <property type="entry name" value="Calcium-transporting ATPase, cytoplasmic transduction domain A"/>
    <property type="match status" value="1"/>
</dbReference>
<dbReference type="Gene3D" id="1.20.1110.10">
    <property type="entry name" value="Calcium-transporting ATPase, transmembrane domain"/>
    <property type="match status" value="1"/>
</dbReference>
<keyword evidence="4 10" id="KW-0812">Transmembrane</keyword>
<evidence type="ECO:0000256" key="3">
    <source>
        <dbReference type="ARBA" id="ARBA00022475"/>
    </source>
</evidence>
<dbReference type="GO" id="GO:1990573">
    <property type="term" value="P:potassium ion import across plasma membrane"/>
    <property type="evidence" value="ECO:0007669"/>
    <property type="project" value="TreeGrafter"/>
</dbReference>
<feature type="transmembrane region" description="Helical" evidence="10">
    <location>
        <begin position="808"/>
        <end position="828"/>
    </location>
</feature>
<dbReference type="InterPro" id="IPR006068">
    <property type="entry name" value="ATPase_P-typ_cation-transptr_C"/>
</dbReference>
<comment type="subcellular location">
    <subcellularLocation>
        <location evidence="1">Cell membrane</location>
        <topology evidence="1">Multi-pass membrane protein</topology>
    </subcellularLocation>
</comment>
<dbReference type="OrthoDB" id="9807843at2"/>
<accession>A0A1H7Q134</accession>
<feature type="transmembrane region" description="Helical" evidence="10">
    <location>
        <begin position="305"/>
        <end position="326"/>
    </location>
</feature>
<evidence type="ECO:0000256" key="8">
    <source>
        <dbReference type="ARBA" id="ARBA00022989"/>
    </source>
</evidence>
<dbReference type="InterPro" id="IPR018303">
    <property type="entry name" value="ATPase_P-typ_P_site"/>
</dbReference>
<evidence type="ECO:0000313" key="12">
    <source>
        <dbReference type="EMBL" id="SEL41683.1"/>
    </source>
</evidence>
<dbReference type="InterPro" id="IPR050510">
    <property type="entry name" value="Cation_transp_ATPase_P-type"/>
</dbReference>
<dbReference type="SFLD" id="SFLDF00027">
    <property type="entry name" value="p-type_atpase"/>
    <property type="match status" value="1"/>
</dbReference>
<dbReference type="GO" id="GO:0005391">
    <property type="term" value="F:P-type sodium:potassium-exchanging transporter activity"/>
    <property type="evidence" value="ECO:0007669"/>
    <property type="project" value="TreeGrafter"/>
</dbReference>
<dbReference type="STRING" id="188906.SAMN04488526_2611"/>
<dbReference type="PRINTS" id="PR00120">
    <property type="entry name" value="HATPASE"/>
</dbReference>
<dbReference type="InterPro" id="IPR023298">
    <property type="entry name" value="ATPase_P-typ_TM_dom_sf"/>
</dbReference>
<dbReference type="InterPro" id="IPR036412">
    <property type="entry name" value="HAD-like_sf"/>
</dbReference>
<organism evidence="12 13">
    <name type="scientific">Jannaschia helgolandensis</name>
    <dbReference type="NCBI Taxonomy" id="188906"/>
    <lineage>
        <taxon>Bacteria</taxon>
        <taxon>Pseudomonadati</taxon>
        <taxon>Pseudomonadota</taxon>
        <taxon>Alphaproteobacteria</taxon>
        <taxon>Rhodobacterales</taxon>
        <taxon>Roseobacteraceae</taxon>
        <taxon>Jannaschia</taxon>
    </lineage>
</organism>
<dbReference type="InterPro" id="IPR059000">
    <property type="entry name" value="ATPase_P-type_domA"/>
</dbReference>
<dbReference type="GO" id="GO:0030007">
    <property type="term" value="P:intracellular potassium ion homeostasis"/>
    <property type="evidence" value="ECO:0007669"/>
    <property type="project" value="TreeGrafter"/>
</dbReference>
<name>A0A1H7Q134_9RHOB</name>
<dbReference type="InterPro" id="IPR023299">
    <property type="entry name" value="ATPase_P-typ_cyto_dom_N"/>
</dbReference>
<dbReference type="InterPro" id="IPR008250">
    <property type="entry name" value="ATPase_P-typ_transduc_dom_A_sf"/>
</dbReference>
<dbReference type="AlphaFoldDB" id="A0A1H7Q134"/>
<dbReference type="SFLD" id="SFLDS00003">
    <property type="entry name" value="Haloacid_Dehalogenase"/>
    <property type="match status" value="1"/>
</dbReference>
<feature type="transmembrane region" description="Helical" evidence="10">
    <location>
        <begin position="708"/>
        <end position="727"/>
    </location>
</feature>
<feature type="transmembrane region" description="Helical" evidence="10">
    <location>
        <begin position="263"/>
        <end position="285"/>
    </location>
</feature>
<dbReference type="GO" id="GO:0036376">
    <property type="term" value="P:sodium ion export across plasma membrane"/>
    <property type="evidence" value="ECO:0007669"/>
    <property type="project" value="TreeGrafter"/>
</dbReference>
<keyword evidence="3" id="KW-1003">Cell membrane</keyword>
<keyword evidence="6" id="KW-0067">ATP-binding</keyword>
<reference evidence="12 13" key="1">
    <citation type="submission" date="2016-10" db="EMBL/GenBank/DDBJ databases">
        <authorList>
            <person name="de Groot N.N."/>
        </authorList>
    </citation>
    <scope>NUCLEOTIDE SEQUENCE [LARGE SCALE GENOMIC DNA]</scope>
    <source>
        <strain evidence="12 13">DSM 14858</strain>
    </source>
</reference>
<dbReference type="PANTHER" id="PTHR43294:SF21">
    <property type="entry name" value="CATION TRANSPORTING ATPASE"/>
    <property type="match status" value="1"/>
</dbReference>
<evidence type="ECO:0000256" key="1">
    <source>
        <dbReference type="ARBA" id="ARBA00004651"/>
    </source>
</evidence>
<dbReference type="Pfam" id="PF00122">
    <property type="entry name" value="E1-E2_ATPase"/>
    <property type="match status" value="1"/>
</dbReference>
<dbReference type="Gene3D" id="3.40.1110.10">
    <property type="entry name" value="Calcium-transporting ATPase, cytoplasmic domain N"/>
    <property type="match status" value="1"/>
</dbReference>
<dbReference type="GO" id="GO:0016887">
    <property type="term" value="F:ATP hydrolysis activity"/>
    <property type="evidence" value="ECO:0007669"/>
    <property type="project" value="InterPro"/>
</dbReference>
<evidence type="ECO:0000256" key="5">
    <source>
        <dbReference type="ARBA" id="ARBA00022741"/>
    </source>
</evidence>
<feature type="domain" description="Cation-transporting P-type ATPase N-terminal" evidence="11">
    <location>
        <begin position="27"/>
        <end position="100"/>
    </location>
</feature>
<dbReference type="SUPFAM" id="SSF81653">
    <property type="entry name" value="Calcium ATPase, transduction domain A"/>
    <property type="match status" value="1"/>
</dbReference>
<evidence type="ECO:0000256" key="2">
    <source>
        <dbReference type="ARBA" id="ARBA00005675"/>
    </source>
</evidence>
<dbReference type="PANTHER" id="PTHR43294">
    <property type="entry name" value="SODIUM/POTASSIUM-TRANSPORTING ATPASE SUBUNIT ALPHA"/>
    <property type="match status" value="1"/>
</dbReference>
<evidence type="ECO:0000256" key="9">
    <source>
        <dbReference type="ARBA" id="ARBA00023136"/>
    </source>
</evidence>
<dbReference type="PRINTS" id="PR00119">
    <property type="entry name" value="CATATPASE"/>
</dbReference>
<evidence type="ECO:0000313" key="13">
    <source>
        <dbReference type="Proteomes" id="UP000199283"/>
    </source>
</evidence>
<keyword evidence="8 10" id="KW-1133">Transmembrane helix</keyword>
<feature type="transmembrane region" description="Helical" evidence="10">
    <location>
        <begin position="872"/>
        <end position="891"/>
    </location>
</feature>
<evidence type="ECO:0000256" key="7">
    <source>
        <dbReference type="ARBA" id="ARBA00022967"/>
    </source>
</evidence>
<dbReference type="RefSeq" id="WP_092763434.1">
    <property type="nucleotide sequence ID" value="NZ_FNZQ01000005.1"/>
</dbReference>
<dbReference type="SUPFAM" id="SSF56784">
    <property type="entry name" value="HAD-like"/>
    <property type="match status" value="1"/>
</dbReference>
<dbReference type="Pfam" id="PF00689">
    <property type="entry name" value="Cation_ATPase_C"/>
    <property type="match status" value="1"/>
</dbReference>
<keyword evidence="7" id="KW-1278">Translocase</keyword>
<dbReference type="Pfam" id="PF13246">
    <property type="entry name" value="Cation_ATPase"/>
    <property type="match status" value="1"/>
</dbReference>
<evidence type="ECO:0000256" key="6">
    <source>
        <dbReference type="ARBA" id="ARBA00022840"/>
    </source>
</evidence>
<keyword evidence="13" id="KW-1185">Reference proteome</keyword>
<dbReference type="SUPFAM" id="SSF81660">
    <property type="entry name" value="Metal cation-transporting ATPase, ATP-binding domain N"/>
    <property type="match status" value="1"/>
</dbReference>
<dbReference type="Gene3D" id="3.40.50.1000">
    <property type="entry name" value="HAD superfamily/HAD-like"/>
    <property type="match status" value="1"/>
</dbReference>
<feature type="transmembrane region" description="Helical" evidence="10">
    <location>
        <begin position="733"/>
        <end position="752"/>
    </location>
</feature>
<dbReference type="GO" id="GO:0005524">
    <property type="term" value="F:ATP binding"/>
    <property type="evidence" value="ECO:0007669"/>
    <property type="project" value="UniProtKB-KW"/>
</dbReference>
<dbReference type="GO" id="GO:1902600">
    <property type="term" value="P:proton transmembrane transport"/>
    <property type="evidence" value="ECO:0007669"/>
    <property type="project" value="TreeGrafter"/>
</dbReference>
<dbReference type="SMART" id="SM00831">
    <property type="entry name" value="Cation_ATPase_N"/>
    <property type="match status" value="1"/>
</dbReference>
<feature type="transmembrane region" description="Helical" evidence="10">
    <location>
        <begin position="100"/>
        <end position="120"/>
    </location>
</feature>
<keyword evidence="9 10" id="KW-0472">Membrane</keyword>
<dbReference type="EMBL" id="FNZQ01000005">
    <property type="protein sequence ID" value="SEL41683.1"/>
    <property type="molecule type" value="Genomic_DNA"/>
</dbReference>